<dbReference type="SMART" id="SM01196">
    <property type="entry name" value="FERM_C"/>
    <property type="match status" value="1"/>
</dbReference>
<protein>
    <submittedName>
        <fullName evidence="7">FERM domain-containing protein</fullName>
    </submittedName>
</protein>
<dbReference type="InterPro" id="IPR011174">
    <property type="entry name" value="ERM"/>
</dbReference>
<keyword evidence="2" id="KW-1003">Cell membrane</keyword>
<comment type="subcellular location">
    <subcellularLocation>
        <location evidence="1">Cell membrane</location>
        <topology evidence="1">Peripheral membrane protein</topology>
    </subcellularLocation>
</comment>
<keyword evidence="3" id="KW-0472">Membrane</keyword>
<dbReference type="EMBL" id="UYWX01001367">
    <property type="protein sequence ID" value="VDM20852.1"/>
    <property type="molecule type" value="Genomic_DNA"/>
</dbReference>
<dbReference type="GO" id="GO:0005886">
    <property type="term" value="C:plasma membrane"/>
    <property type="evidence" value="ECO:0007669"/>
    <property type="project" value="UniProtKB-SubCell"/>
</dbReference>
<dbReference type="PROSITE" id="PS50057">
    <property type="entry name" value="FERM_3"/>
    <property type="match status" value="1"/>
</dbReference>
<evidence type="ECO:0000259" key="4">
    <source>
        <dbReference type="PROSITE" id="PS50057"/>
    </source>
</evidence>
<proteinExistence type="predicted"/>
<gene>
    <name evidence="5" type="ORF">TTAC_LOCUS2675</name>
</gene>
<dbReference type="SUPFAM" id="SSF50729">
    <property type="entry name" value="PH domain-like"/>
    <property type="match status" value="1"/>
</dbReference>
<sequence>MSLVLGADALGLSIYEPDNLLNPKVGFPCPEIRNSFHGKAFIIQPAEKTAKEFYISVEKSKINKHILALLTGNHELYMRRRKFDYRSVVDEGTGKTGRELKEEHLPW</sequence>
<organism evidence="7">
    <name type="scientific">Hydatigena taeniaeformis</name>
    <name type="common">Feline tapeworm</name>
    <name type="synonym">Taenia taeniaeformis</name>
    <dbReference type="NCBI Taxonomy" id="6205"/>
    <lineage>
        <taxon>Eukaryota</taxon>
        <taxon>Metazoa</taxon>
        <taxon>Spiralia</taxon>
        <taxon>Lophotrochozoa</taxon>
        <taxon>Platyhelminthes</taxon>
        <taxon>Cestoda</taxon>
        <taxon>Eucestoda</taxon>
        <taxon>Cyclophyllidea</taxon>
        <taxon>Taeniidae</taxon>
        <taxon>Hydatigera</taxon>
    </lineage>
</organism>
<dbReference type="InterPro" id="IPR011993">
    <property type="entry name" value="PH-like_dom_sf"/>
</dbReference>
<name>A0A0R3WPK0_HYDTA</name>
<evidence type="ECO:0000313" key="7">
    <source>
        <dbReference type="WBParaSite" id="TTAC_0000269001-mRNA-1"/>
    </source>
</evidence>
<dbReference type="Proteomes" id="UP000274429">
    <property type="component" value="Unassembled WGS sequence"/>
</dbReference>
<dbReference type="Gene3D" id="2.30.29.30">
    <property type="entry name" value="Pleckstrin-homology domain (PH domain)/Phosphotyrosine-binding domain (PTB)"/>
    <property type="match status" value="1"/>
</dbReference>
<dbReference type="Pfam" id="PF09380">
    <property type="entry name" value="FERM_C"/>
    <property type="match status" value="1"/>
</dbReference>
<evidence type="ECO:0000313" key="5">
    <source>
        <dbReference type="EMBL" id="VDM20852.1"/>
    </source>
</evidence>
<keyword evidence="6" id="KW-1185">Reference proteome</keyword>
<dbReference type="InterPro" id="IPR018980">
    <property type="entry name" value="FERM_PH-like_C"/>
</dbReference>
<feature type="domain" description="FERM" evidence="4">
    <location>
        <begin position="1"/>
        <end position="81"/>
    </location>
</feature>
<dbReference type="InterPro" id="IPR000299">
    <property type="entry name" value="FERM_domain"/>
</dbReference>
<evidence type="ECO:0000313" key="6">
    <source>
        <dbReference type="Proteomes" id="UP000274429"/>
    </source>
</evidence>
<evidence type="ECO:0000256" key="1">
    <source>
        <dbReference type="ARBA" id="ARBA00004202"/>
    </source>
</evidence>
<accession>A0A0R3WPK0</accession>
<dbReference type="WBParaSite" id="TTAC_0000269001-mRNA-1">
    <property type="protein sequence ID" value="TTAC_0000269001-mRNA-1"/>
    <property type="gene ID" value="TTAC_0000269001"/>
</dbReference>
<dbReference type="AlphaFoldDB" id="A0A0R3WPK0"/>
<dbReference type="PANTHER" id="PTHR23281">
    <property type="entry name" value="MERLIN/MOESIN/EZRIN/RADIXIN"/>
    <property type="match status" value="1"/>
</dbReference>
<reference evidence="7" key="1">
    <citation type="submission" date="2017-02" db="UniProtKB">
        <authorList>
            <consortium name="WormBaseParasite"/>
        </authorList>
    </citation>
    <scope>IDENTIFICATION</scope>
</reference>
<evidence type="ECO:0000256" key="3">
    <source>
        <dbReference type="ARBA" id="ARBA00023136"/>
    </source>
</evidence>
<dbReference type="OrthoDB" id="6018897at2759"/>
<dbReference type="STRING" id="6205.A0A0R3WPK0"/>
<evidence type="ECO:0000256" key="2">
    <source>
        <dbReference type="ARBA" id="ARBA00022475"/>
    </source>
</evidence>
<reference evidence="5 6" key="2">
    <citation type="submission" date="2018-11" db="EMBL/GenBank/DDBJ databases">
        <authorList>
            <consortium name="Pathogen Informatics"/>
        </authorList>
    </citation>
    <scope>NUCLEOTIDE SEQUENCE [LARGE SCALE GENOMIC DNA]</scope>
</reference>
<dbReference type="GO" id="GO:0003779">
    <property type="term" value="F:actin binding"/>
    <property type="evidence" value="ECO:0007669"/>
    <property type="project" value="InterPro"/>
</dbReference>